<dbReference type="SUPFAM" id="SSF53756">
    <property type="entry name" value="UDP-Glycosyltransferase/glycogen phosphorylase"/>
    <property type="match status" value="1"/>
</dbReference>
<sequence length="707" mass="77252">MVNASTRVRLLCAVNGDFYSHVARVLAIALRLREYPQFDIAFSGSGRFMSLVEDQGFEVLVTDHLTVEEVVEKSDERGIHWYDDPVRLDALFAAEQEVFDRWRPDVCLRDNFRDPASVVAHMRGVLDIMIIQASQTDAYRFDFIPINYDLTGGEDQKEAMPGLVRLARRNVYAPLYAKAREMGLSPECCQDFGAAADLYLVADSYCLFPIKPSSGHYEHVGPLWYINAQARPVWLEEFSNSPLDRFLIATGSTGTTSFDEFFRQVDPQHDTYALAFTDEVPPPFFGGSPSITSTVLPHCDLIVSDGGLGATYMALYAAKPTVAIFDRFEQQANSRALERLGVGIGFGIGTLGPDDLVCATQTLLRNPVVASQLRKAQQRLLDEPEGARFAAMLVARECARHASWASEFLAPVIADLEEESRSHRLGDEPWVAALVADSCWSADGRGDAALQFSSYRAAPKAPVLDFRLDVGHVIAIVAQSTEVADRIVTGLEGRGAAEEGSVTLFGTPVHVGETTVVELESPTSGARVVQLGSQPLFRDGLLTGADTADRLLLVVTDDDVHDERTLAEIAQQMAQLRDDDTAVLLVTTSPRLAEMSADEVVLVAPDHALGPAESRRIVARYCPGSIVSWHPSGPMQVVVRHALEGRPEFIDTSGKSACITDDVAGFIKQLEMAGARQGLALDELTIRAAHLDDVYALLFPPTQAGDR</sequence>
<reference evidence="2" key="1">
    <citation type="submission" date="2018-02" db="EMBL/GenBank/DDBJ databases">
        <authorList>
            <person name="Hornung B."/>
        </authorList>
    </citation>
    <scope>NUCLEOTIDE SEQUENCE [LARGE SCALE GENOMIC DNA]</scope>
</reference>
<evidence type="ECO:0000313" key="2">
    <source>
        <dbReference type="Proteomes" id="UP000265962"/>
    </source>
</evidence>
<dbReference type="Gene3D" id="3.40.50.2000">
    <property type="entry name" value="Glycogen Phosphorylase B"/>
    <property type="match status" value="2"/>
</dbReference>
<gene>
    <name evidence="1" type="ORF">PROPJV5_1532</name>
</gene>
<proteinExistence type="predicted"/>
<name>A0A375I472_9ACTN</name>
<dbReference type="AlphaFoldDB" id="A0A375I472"/>
<keyword evidence="2" id="KW-1185">Reference proteome</keyword>
<dbReference type="EMBL" id="OMOH01000005">
    <property type="protein sequence ID" value="SPF68551.1"/>
    <property type="molecule type" value="Genomic_DNA"/>
</dbReference>
<dbReference type="Proteomes" id="UP000265962">
    <property type="component" value="Unassembled WGS sequence"/>
</dbReference>
<evidence type="ECO:0000313" key="1">
    <source>
        <dbReference type="EMBL" id="SPF68551.1"/>
    </source>
</evidence>
<accession>A0A375I472</accession>
<organism evidence="1 2">
    <name type="scientific">Propionibacterium ruminifibrarum</name>
    <dbReference type="NCBI Taxonomy" id="1962131"/>
    <lineage>
        <taxon>Bacteria</taxon>
        <taxon>Bacillati</taxon>
        <taxon>Actinomycetota</taxon>
        <taxon>Actinomycetes</taxon>
        <taxon>Propionibacteriales</taxon>
        <taxon>Propionibacteriaceae</taxon>
        <taxon>Propionibacterium</taxon>
    </lineage>
</organism>
<protein>
    <submittedName>
        <fullName evidence="1">Uncharacterized protein</fullName>
    </submittedName>
</protein>